<feature type="signal peptide" evidence="1">
    <location>
        <begin position="1"/>
        <end position="19"/>
    </location>
</feature>
<dbReference type="Gene3D" id="2.60.40.10">
    <property type="entry name" value="Immunoglobulins"/>
    <property type="match status" value="1"/>
</dbReference>
<gene>
    <name evidence="3" type="ORF">VCS650_LOCUS9112</name>
</gene>
<dbReference type="EMBL" id="CAJNON010000062">
    <property type="protein sequence ID" value="CAF0897396.1"/>
    <property type="molecule type" value="Genomic_DNA"/>
</dbReference>
<name>A0A813ZE32_9BILA</name>
<evidence type="ECO:0000313" key="3">
    <source>
        <dbReference type="EMBL" id="CAF0897396.1"/>
    </source>
</evidence>
<accession>A0A813ZE32</accession>
<dbReference type="OrthoDB" id="2019572at2759"/>
<keyword evidence="1" id="KW-0732">Signal</keyword>
<dbReference type="InterPro" id="IPR011043">
    <property type="entry name" value="Gal_Oxase/kelch_b-propeller"/>
</dbReference>
<dbReference type="SUPFAM" id="SSF50965">
    <property type="entry name" value="Galactose oxidase, central domain"/>
    <property type="match status" value="2"/>
</dbReference>
<feature type="chain" id="PRO_5032689794" description="Galactose oxidase-like Early set domain-containing protein" evidence="1">
    <location>
        <begin position="20"/>
        <end position="731"/>
    </location>
</feature>
<evidence type="ECO:0000259" key="2">
    <source>
        <dbReference type="Pfam" id="PF09118"/>
    </source>
</evidence>
<protein>
    <recommendedName>
        <fullName evidence="2">Galactose oxidase-like Early set domain-containing protein</fullName>
    </recommendedName>
</protein>
<organism evidence="3 4">
    <name type="scientific">Adineta steineri</name>
    <dbReference type="NCBI Taxonomy" id="433720"/>
    <lineage>
        <taxon>Eukaryota</taxon>
        <taxon>Metazoa</taxon>
        <taxon>Spiralia</taxon>
        <taxon>Gnathifera</taxon>
        <taxon>Rotifera</taxon>
        <taxon>Eurotatoria</taxon>
        <taxon>Bdelloidea</taxon>
        <taxon>Adinetida</taxon>
        <taxon>Adinetidae</taxon>
        <taxon>Adineta</taxon>
    </lineage>
</organism>
<sequence length="731" mass="82955">MMNCQLLFILFLQFIVTNELNLPPDIGGSWEPVIPENDGGAIGKSLGMQTVHTALLPSGKILLVSGSSWRNPASVQYYPLFANPEPGSGLWIKDDDPFLKSKLNNYYELVNNAAVYDIKANTFYRIPHPVPADDPDPSNVSRFAPNDLFCTGHQHLPNGNVLFVGGTQYYYPFDTGHRSTFIFDWQKETNISWPQVDWRQIPDDENNPWYFSGFMKRGRWYPSILPLLDGRMMVFGGFVGFDVGFPSMYAFEMNSFVEFFNPIRLNWSAVDVKSFPNSPFTTLINPNFKPTPEWECDARCINDNQYDAFKLYPENYLYPDGRIFLTREGDWTSARTTDGAFIRRTNKTYWIQLQNKQNISFSYGPDRPVNITSYGTTVLDPNNGCINLFGGQPACSGVLLYNDSSSDNYFAGCRASRKLEQFNQSKYDANGGHWTLDPNFLSDNIEDDRSNHYALILPTSELLIIGGSNYDFYGSVRYPLLLTPQFSEQTNEFLGYTKRRMNEHAETRLYHTAALLMPDGRIWLSGGNAARASIKQRTAPLSSFNASSGKQPLPDLSLINLDYHFTVEDLVMGRASKGSSVPPTEVWVAEIFSPPYLFIDGERCAKIVSLTTIQTNYSFEKIIANQTFYLLHSNQSYTVQLSNLPEQCCNQGNASLVIIKLPWATHGWDGGQRLFKLQFNSDDANDQIQFSMPDARQANLPPAYYMMFYVDCMGKPSKAQMIRFDDNVQEL</sequence>
<dbReference type="PANTHER" id="PTHR32208">
    <property type="entry name" value="SECRETED PROTEIN-RELATED"/>
    <property type="match status" value="1"/>
</dbReference>
<dbReference type="Gene3D" id="2.130.10.80">
    <property type="entry name" value="Galactose oxidase/kelch, beta-propeller"/>
    <property type="match status" value="1"/>
</dbReference>
<dbReference type="InterPro" id="IPR037293">
    <property type="entry name" value="Gal_Oxidase_central_sf"/>
</dbReference>
<proteinExistence type="predicted"/>
<dbReference type="InterPro" id="IPR013783">
    <property type="entry name" value="Ig-like_fold"/>
</dbReference>
<dbReference type="PANTHER" id="PTHR32208:SF21">
    <property type="entry name" value="LOW QUALITY PROTEIN: ALDEHYDE OXIDASE GLOX-LIKE"/>
    <property type="match status" value="1"/>
</dbReference>
<dbReference type="SUPFAM" id="SSF81296">
    <property type="entry name" value="E set domains"/>
    <property type="match status" value="1"/>
</dbReference>
<comment type="caution">
    <text evidence="3">The sequence shown here is derived from an EMBL/GenBank/DDBJ whole genome shotgun (WGS) entry which is preliminary data.</text>
</comment>
<evidence type="ECO:0000256" key="1">
    <source>
        <dbReference type="SAM" id="SignalP"/>
    </source>
</evidence>
<evidence type="ECO:0000313" key="4">
    <source>
        <dbReference type="Proteomes" id="UP000663891"/>
    </source>
</evidence>
<dbReference type="Proteomes" id="UP000663891">
    <property type="component" value="Unassembled WGS sequence"/>
</dbReference>
<dbReference type="InterPro" id="IPR015202">
    <property type="entry name" value="GO-like_E_set"/>
</dbReference>
<reference evidence="3" key="1">
    <citation type="submission" date="2021-02" db="EMBL/GenBank/DDBJ databases">
        <authorList>
            <person name="Nowell W R."/>
        </authorList>
    </citation>
    <scope>NUCLEOTIDE SEQUENCE</scope>
</reference>
<feature type="domain" description="Galactose oxidase-like Early set" evidence="2">
    <location>
        <begin position="631"/>
        <end position="723"/>
    </location>
</feature>
<dbReference type="Pfam" id="PF09118">
    <property type="entry name" value="GO-like_E_set"/>
    <property type="match status" value="1"/>
</dbReference>
<dbReference type="AlphaFoldDB" id="A0A813ZE32"/>
<dbReference type="CDD" id="cd02851">
    <property type="entry name" value="E_set_GO_C"/>
    <property type="match status" value="1"/>
</dbReference>
<dbReference type="InterPro" id="IPR014756">
    <property type="entry name" value="Ig_E-set"/>
</dbReference>